<evidence type="ECO:0000313" key="1">
    <source>
        <dbReference type="EMBL" id="KAF7339016.1"/>
    </source>
</evidence>
<organism evidence="1 2">
    <name type="scientific">Mycena venus</name>
    <dbReference type="NCBI Taxonomy" id="2733690"/>
    <lineage>
        <taxon>Eukaryota</taxon>
        <taxon>Fungi</taxon>
        <taxon>Dikarya</taxon>
        <taxon>Basidiomycota</taxon>
        <taxon>Agaricomycotina</taxon>
        <taxon>Agaricomycetes</taxon>
        <taxon>Agaricomycetidae</taxon>
        <taxon>Agaricales</taxon>
        <taxon>Marasmiineae</taxon>
        <taxon>Mycenaceae</taxon>
        <taxon>Mycena</taxon>
    </lineage>
</organism>
<protein>
    <recommendedName>
        <fullName evidence="3">F-box domain-containing protein</fullName>
    </recommendedName>
</protein>
<name>A0A8H6XEF3_9AGAR</name>
<dbReference type="Gene3D" id="1.20.1280.50">
    <property type="match status" value="1"/>
</dbReference>
<proteinExistence type="predicted"/>
<dbReference type="EMBL" id="JACAZI010000020">
    <property type="protein sequence ID" value="KAF7339016.1"/>
    <property type="molecule type" value="Genomic_DNA"/>
</dbReference>
<sequence>MSHEQASMTLLPKLSGPVRVYRFKQPDSGLSSLPSPIRKLPAEILAEIFAFCLPTHHCAVVHTSHAPLIFGRVCSAWRATSISTPALWSTIHFIVPPLIRGQNAVARLKGYDAIRIWLGRSGTLPLSISLEVGSTNFDDNLRSLVDILIPYRRQWKSLRLVGRTCGRLCGFGPLRPEDVPLLETLDIFEDIPDLDPEFFGFISVPPNLRHLSLRFYSCGKPMPPCRWARITSLRLECCNSFFQLDDSTLIEILERCVNLRSCRLCFPIGPRLRSNSMSTQQQMITLGHLHTLSMNADVGVNAPFNMVRVLDRFVLPSLQTLELTGTIHDGRMSVHDRAPSRVAVLDMLRAINDVTTRSSSDLRVLSLELPAGQAAALIQFLRSCPGLTRLDLHCSRWGLVQPAPLDIRAVLVALADTDSAHPLCPNLLHLRLLLR</sequence>
<dbReference type="PANTHER" id="PTHR38926:SF5">
    <property type="entry name" value="F-BOX AND LEUCINE-RICH REPEAT PROTEIN 6"/>
    <property type="match status" value="1"/>
</dbReference>
<dbReference type="Proteomes" id="UP000620124">
    <property type="component" value="Unassembled WGS sequence"/>
</dbReference>
<gene>
    <name evidence="1" type="ORF">MVEN_01977800</name>
</gene>
<dbReference type="PANTHER" id="PTHR38926">
    <property type="entry name" value="F-BOX DOMAIN CONTAINING PROTEIN, EXPRESSED"/>
    <property type="match status" value="1"/>
</dbReference>
<dbReference type="InterPro" id="IPR032675">
    <property type="entry name" value="LRR_dom_sf"/>
</dbReference>
<evidence type="ECO:0000313" key="2">
    <source>
        <dbReference type="Proteomes" id="UP000620124"/>
    </source>
</evidence>
<accession>A0A8H6XEF3</accession>
<reference evidence="1" key="1">
    <citation type="submission" date="2020-05" db="EMBL/GenBank/DDBJ databases">
        <title>Mycena genomes resolve the evolution of fungal bioluminescence.</title>
        <authorList>
            <person name="Tsai I.J."/>
        </authorList>
    </citation>
    <scope>NUCLEOTIDE SEQUENCE</scope>
    <source>
        <strain evidence="1">CCC161011</strain>
    </source>
</reference>
<dbReference type="SUPFAM" id="SSF52047">
    <property type="entry name" value="RNI-like"/>
    <property type="match status" value="1"/>
</dbReference>
<keyword evidence="2" id="KW-1185">Reference proteome</keyword>
<evidence type="ECO:0008006" key="3">
    <source>
        <dbReference type="Google" id="ProtNLM"/>
    </source>
</evidence>
<dbReference type="OrthoDB" id="3053788at2759"/>
<comment type="caution">
    <text evidence="1">The sequence shown here is derived from an EMBL/GenBank/DDBJ whole genome shotgun (WGS) entry which is preliminary data.</text>
</comment>
<dbReference type="AlphaFoldDB" id="A0A8H6XEF3"/>
<dbReference type="Gene3D" id="3.80.10.10">
    <property type="entry name" value="Ribonuclease Inhibitor"/>
    <property type="match status" value="1"/>
</dbReference>